<evidence type="ECO:0000313" key="2">
    <source>
        <dbReference type="EMBL" id="MCD1119004.1"/>
    </source>
</evidence>
<dbReference type="RefSeq" id="WP_230672366.1">
    <property type="nucleotide sequence ID" value="NZ_JAJNAY010000002.1"/>
</dbReference>
<name>A0A9Q3V573_9FLAO</name>
<keyword evidence="3" id="KW-1185">Reference proteome</keyword>
<feature type="chain" id="PRO_5040433312" description="DUF4595 domain-containing protein" evidence="1">
    <location>
        <begin position="20"/>
        <end position="302"/>
    </location>
</feature>
<proteinExistence type="predicted"/>
<dbReference type="Proteomes" id="UP001108025">
    <property type="component" value="Unassembled WGS sequence"/>
</dbReference>
<organism evidence="2 3">
    <name type="scientific">Chryseobacterium turcicum</name>
    <dbReference type="NCBI Taxonomy" id="2898076"/>
    <lineage>
        <taxon>Bacteria</taxon>
        <taxon>Pseudomonadati</taxon>
        <taxon>Bacteroidota</taxon>
        <taxon>Flavobacteriia</taxon>
        <taxon>Flavobacteriales</taxon>
        <taxon>Weeksellaceae</taxon>
        <taxon>Chryseobacterium group</taxon>
        <taxon>Chryseobacterium</taxon>
    </lineage>
</organism>
<evidence type="ECO:0000256" key="1">
    <source>
        <dbReference type="SAM" id="SignalP"/>
    </source>
</evidence>
<comment type="caution">
    <text evidence="2">The sequence shown here is derived from an EMBL/GenBank/DDBJ whole genome shotgun (WGS) entry which is preliminary data.</text>
</comment>
<gene>
    <name evidence="2" type="ORF">LO744_19355</name>
</gene>
<evidence type="ECO:0008006" key="4">
    <source>
        <dbReference type="Google" id="ProtNLM"/>
    </source>
</evidence>
<protein>
    <recommendedName>
        <fullName evidence="4">DUF4595 domain-containing protein</fullName>
    </recommendedName>
</protein>
<reference evidence="2" key="1">
    <citation type="submission" date="2021-11" db="EMBL/GenBank/DDBJ databases">
        <title>Description of novel Chryseobacterium species.</title>
        <authorList>
            <person name="Saticioglu I.B."/>
            <person name="Ay H."/>
            <person name="Altun S."/>
            <person name="Duman M."/>
        </authorList>
    </citation>
    <scope>NUCLEOTIDE SEQUENCE</scope>
    <source>
        <strain evidence="2">C-17</strain>
    </source>
</reference>
<feature type="signal peptide" evidence="1">
    <location>
        <begin position="1"/>
        <end position="19"/>
    </location>
</feature>
<dbReference type="EMBL" id="JAJNAY010000002">
    <property type="protein sequence ID" value="MCD1119004.1"/>
    <property type="molecule type" value="Genomic_DNA"/>
</dbReference>
<dbReference type="AlphaFoldDB" id="A0A9Q3V573"/>
<sequence>MTKNLLRGFTVLLLGFMFSCDNTTSDPINNTLNGPGGSGGSGGSAPTITGPRILNKIIVSNVTNQEFVTTGNVLEKAIFKEASGPTSFFVGTPTYTSGKITKVKFAQEVNGAPTNSLTYDFNITYDSGGKINYTTCTTMLNNMPNFNSEYTYTYDSSGKMTKIVEKKKSGSTYTHFTNYNFTNAGDNITKMVTEAGITNSAGVPDLSVTVLTTTYTYSAYDNQINPYNTLPRTFFVMWSLVHPINFPSLSANNVKSFNIVFPPITPGVAGPVIPGDYTYLYDSMNYPTSDQSQTQKYVYKAL</sequence>
<dbReference type="PROSITE" id="PS51257">
    <property type="entry name" value="PROKAR_LIPOPROTEIN"/>
    <property type="match status" value="1"/>
</dbReference>
<accession>A0A9Q3V573</accession>
<keyword evidence="1" id="KW-0732">Signal</keyword>
<evidence type="ECO:0000313" key="3">
    <source>
        <dbReference type="Proteomes" id="UP001108025"/>
    </source>
</evidence>